<dbReference type="Pfam" id="PF00195">
    <property type="entry name" value="Chal_sti_synt_N"/>
    <property type="match status" value="1"/>
</dbReference>
<dbReference type="Proteomes" id="UP000006562">
    <property type="component" value="Chromosome"/>
</dbReference>
<name>A0A9P1JHQ9_BACAS</name>
<evidence type="ECO:0000256" key="1">
    <source>
        <dbReference type="ARBA" id="ARBA00005531"/>
    </source>
</evidence>
<reference evidence="8" key="2">
    <citation type="journal article" date="2011" name="J. Biotechnol.">
        <title>Genome sequence of B. amyloliquefaciens type strain DSM7(T) reveals differences to plant-associated B. amyloliquefaciens FZB42.</title>
        <authorList>
            <person name="Ruckert C."/>
            <person name="Blom J."/>
            <person name="Chen X."/>
            <person name="Reva O."/>
            <person name="Borriss R."/>
        </authorList>
    </citation>
    <scope>NUCLEOTIDE SEQUENCE [LARGE SCALE GENOMIC DNA]</scope>
    <source>
        <strain evidence="8">DSM 7</strain>
    </source>
</reference>
<evidence type="ECO:0000256" key="3">
    <source>
        <dbReference type="ARBA" id="ARBA00023315"/>
    </source>
</evidence>
<dbReference type="PANTHER" id="PTHR11877">
    <property type="entry name" value="HYDROXYMETHYLGLUTARYL-COA SYNTHASE"/>
    <property type="match status" value="1"/>
</dbReference>
<protein>
    <submittedName>
        <fullName evidence="7">Terpene family molecule synthase</fullName>
        <ecNumber evidence="7">2.3.1.-</ecNumber>
    </submittedName>
</protein>
<feature type="active site" description="Acyl-thioester intermediate" evidence="4">
    <location>
        <position position="144"/>
    </location>
</feature>
<evidence type="ECO:0000259" key="6">
    <source>
        <dbReference type="Pfam" id="PF02797"/>
    </source>
</evidence>
<accession>A0A9P1JHQ9</accession>
<dbReference type="InterPro" id="IPR016039">
    <property type="entry name" value="Thiolase-like"/>
</dbReference>
<feature type="domain" description="Chalcone/stilbene synthase N-terminal" evidence="5">
    <location>
        <begin position="2"/>
        <end position="205"/>
    </location>
</feature>
<reference evidence="7 8" key="1">
    <citation type="journal article" date="2011" name="Int. J. Syst. Evol. Microbiol.">
        <title>Relationship of Bacillus amyloliquefaciens clades associated with strains DSM 7T and FZB42T: a proposal for Bacillus amyloliquefaciens subsp. amyloliquefaciens subsp. nov. and Bacillus amyloliquefaciens subsp. plantarum subsp. nov. based on complete genome sequence comparisons.</title>
        <authorList>
            <person name="Borriss R."/>
            <person name="Chen X.H."/>
            <person name="Rueckert C."/>
            <person name="Blom J."/>
            <person name="Becker A."/>
            <person name="Baumgarth B."/>
            <person name="Fan B."/>
            <person name="Pukall R."/>
            <person name="Schumann P."/>
            <person name="Sproer C."/>
            <person name="Junge H."/>
            <person name="Vater J."/>
            <person name="Puhler A."/>
            <person name="Klenk H.P."/>
        </authorList>
    </citation>
    <scope>NUCLEOTIDE SEQUENCE [LARGE SCALE GENOMIC DNA]</scope>
    <source>
        <strain evidence="8">DSM 7</strain>
    </source>
</reference>
<gene>
    <name evidence="7" type="primary">bcsA</name>
    <name evidence="7" type="ordered locus">BAMF_2106</name>
</gene>
<comment type="similarity">
    <text evidence="1">Belongs to the thiolase-like superfamily. Chalcone/stilbene synthases family.</text>
</comment>
<dbReference type="AlphaFoldDB" id="A0A9P1JHQ9"/>
<dbReference type="EMBL" id="FN597644">
    <property type="protein sequence ID" value="CBI43232.1"/>
    <property type="molecule type" value="Genomic_DNA"/>
</dbReference>
<dbReference type="KEGG" id="bao:BAMF_2106"/>
<dbReference type="EC" id="2.3.1.-" evidence="7"/>
<proteinExistence type="inferred from homology"/>
<evidence type="ECO:0000259" key="5">
    <source>
        <dbReference type="Pfam" id="PF00195"/>
    </source>
</evidence>
<dbReference type="PIRSF" id="PIRSF000451">
    <property type="entry name" value="PKS_III"/>
    <property type="match status" value="1"/>
</dbReference>
<keyword evidence="2 7" id="KW-0808">Transferase</keyword>
<dbReference type="CDD" id="cd00831">
    <property type="entry name" value="CHS_like"/>
    <property type="match status" value="1"/>
</dbReference>
<evidence type="ECO:0000313" key="7">
    <source>
        <dbReference type="EMBL" id="CBI43232.1"/>
    </source>
</evidence>
<dbReference type="Pfam" id="PF02797">
    <property type="entry name" value="Chal_sti_synt_C"/>
    <property type="match status" value="1"/>
</dbReference>
<keyword evidence="8" id="KW-1185">Reference proteome</keyword>
<evidence type="ECO:0000256" key="2">
    <source>
        <dbReference type="ARBA" id="ARBA00022679"/>
    </source>
</evidence>
<dbReference type="SUPFAM" id="SSF53901">
    <property type="entry name" value="Thiolase-like"/>
    <property type="match status" value="2"/>
</dbReference>
<dbReference type="Gene3D" id="3.40.47.10">
    <property type="match status" value="2"/>
</dbReference>
<evidence type="ECO:0000313" key="8">
    <source>
        <dbReference type="Proteomes" id="UP000006562"/>
    </source>
</evidence>
<dbReference type="RefSeq" id="WP_013352623.1">
    <property type="nucleotide sequence ID" value="NC_014551.1"/>
</dbReference>
<dbReference type="GO" id="GO:0030639">
    <property type="term" value="P:polyketide biosynthetic process"/>
    <property type="evidence" value="ECO:0007669"/>
    <property type="project" value="TreeGrafter"/>
</dbReference>
<dbReference type="GO" id="GO:0016747">
    <property type="term" value="F:acyltransferase activity, transferring groups other than amino-acyl groups"/>
    <property type="evidence" value="ECO:0007669"/>
    <property type="project" value="InterPro"/>
</dbReference>
<sequence>MAYVLSVGTSIPEHHVSQEKAAEFARGMFANSFKDIDRLLKAFQNGEIESRQFVRPIEWYKTERGFSEKNRLYTEETVKHSVDAAVDCLTNPECLTNPFPYEKVDAIFFISSTGLSTPSIEAKVMNQLPFSAKTKRIPIWGLGCAGGAAGLSRAYEYCRAYPEAYVLVIAAELCSLTFQPEDKSKSNLIGTSLFADGIAAVLIGGEKASRKDVKQPLVPRIFATQSVMMPDAEDVMGWEFTDSGFQVIFSRDIPTLVSHWLKDNVDEFLYEHGVLSHDIKTFLAHPGGKKVIDAYLTSLSMDAGQLAASQKVLQKHGNMSSATIFHVIKEQLLHGRQKENEKGLIGALGPGFSSELLLFSWERGAS</sequence>
<keyword evidence="3 7" id="KW-0012">Acyltransferase</keyword>
<feature type="domain" description="Chalcone/stilbene synthase C-terminal" evidence="6">
    <location>
        <begin position="223"/>
        <end position="358"/>
    </location>
</feature>
<organism evidence="7 8">
    <name type="scientific">Bacillus amyloliquefaciens (strain ATCC 23350 / DSM 7 / BCRC 11601 / CCUG 28519 / NBRC 15535 / NRRL B-14393 / F)</name>
    <dbReference type="NCBI Taxonomy" id="692420"/>
    <lineage>
        <taxon>Bacteria</taxon>
        <taxon>Bacillati</taxon>
        <taxon>Bacillota</taxon>
        <taxon>Bacilli</taxon>
        <taxon>Bacillales</taxon>
        <taxon>Bacillaceae</taxon>
        <taxon>Bacillus</taxon>
        <taxon>Bacillus amyloliquefaciens group</taxon>
    </lineage>
</organism>
<dbReference type="InterPro" id="IPR011141">
    <property type="entry name" value="Polyketide_synthase_type-III"/>
</dbReference>
<dbReference type="InterPro" id="IPR001099">
    <property type="entry name" value="Chalcone/stilbene_synt_N"/>
</dbReference>
<dbReference type="InterPro" id="IPR012328">
    <property type="entry name" value="Chalcone/stilbene_synt_C"/>
</dbReference>
<evidence type="ECO:0000256" key="4">
    <source>
        <dbReference type="PIRSR" id="PIRSR000451-1"/>
    </source>
</evidence>
<dbReference type="PANTHER" id="PTHR11877:SF99">
    <property type="entry name" value="1,3,6,8-TETRAHYDROXYNAPHTHALENE SYNTHASE"/>
    <property type="match status" value="1"/>
</dbReference>